<feature type="domain" description="Zn(2)-C6 fungal-type" evidence="7">
    <location>
        <begin position="12"/>
        <end position="42"/>
    </location>
</feature>
<organism evidence="8 9">
    <name type="scientific">Fonsecaea erecta</name>
    <dbReference type="NCBI Taxonomy" id="1367422"/>
    <lineage>
        <taxon>Eukaryota</taxon>
        <taxon>Fungi</taxon>
        <taxon>Dikarya</taxon>
        <taxon>Ascomycota</taxon>
        <taxon>Pezizomycotina</taxon>
        <taxon>Eurotiomycetes</taxon>
        <taxon>Chaetothyriomycetidae</taxon>
        <taxon>Chaetothyriales</taxon>
        <taxon>Herpotrichiellaceae</taxon>
        <taxon>Fonsecaea</taxon>
    </lineage>
</organism>
<dbReference type="STRING" id="1367422.A0A178Z8Z8"/>
<keyword evidence="3" id="KW-0805">Transcription regulation</keyword>
<keyword evidence="2" id="KW-0862">Zinc</keyword>
<dbReference type="GO" id="GO:0003677">
    <property type="term" value="F:DNA binding"/>
    <property type="evidence" value="ECO:0007669"/>
    <property type="project" value="UniProtKB-KW"/>
</dbReference>
<accession>A0A178Z8Z8</accession>
<dbReference type="GO" id="GO:0006351">
    <property type="term" value="P:DNA-templated transcription"/>
    <property type="evidence" value="ECO:0007669"/>
    <property type="project" value="InterPro"/>
</dbReference>
<evidence type="ECO:0000313" key="8">
    <source>
        <dbReference type="EMBL" id="OAP56269.1"/>
    </source>
</evidence>
<evidence type="ECO:0000256" key="3">
    <source>
        <dbReference type="ARBA" id="ARBA00023015"/>
    </source>
</evidence>
<dbReference type="SUPFAM" id="SSF57701">
    <property type="entry name" value="Zn2/Cys6 DNA-binding domain"/>
    <property type="match status" value="1"/>
</dbReference>
<sequence>MTPKETVPRKKSCNHCYQSKARCDLKRPSCTRCRNRSLDCIYVAAKLDTESDISQHFSATVNEAWLSAPPAAEGLATELLDFDNIHLVCTVDEHRIRGRWLESLLPSMDQRPKPFHPSTMAFVTRVFKSYPRMFLTENLPPFIHWSQIAYRIAEPLANCMNIARMWVTQTPESAAMVREVIGQEMSRIFQKVGTSILRTGSGAERGEQRAFSGHLELLAILQGYLLYAIMLFCSANATSFVEQDIMIKLQDLAGDLASRGTLCPAETNGSRPDWESWIVASTKRRTLFATYLLDNLVNFTVGSPSYVAVELTGLPAPASKTLWNARDRRSWNTAYNQQLGLWSDGELLINDLWPQSDPNPSLVRQKKIDNWLSSVDEFGMMLYAVTSHTYQEA</sequence>
<evidence type="ECO:0000256" key="1">
    <source>
        <dbReference type="ARBA" id="ARBA00022723"/>
    </source>
</evidence>
<keyword evidence="4" id="KW-0238">DNA-binding</keyword>
<keyword evidence="5" id="KW-0804">Transcription</keyword>
<dbReference type="OrthoDB" id="2441642at2759"/>
<dbReference type="InterPro" id="IPR007219">
    <property type="entry name" value="XnlR_reg_dom"/>
</dbReference>
<dbReference type="Pfam" id="PF04082">
    <property type="entry name" value="Fungal_trans"/>
    <property type="match status" value="1"/>
</dbReference>
<dbReference type="EMBL" id="LVYI01000009">
    <property type="protein sequence ID" value="OAP56269.1"/>
    <property type="molecule type" value="Genomic_DNA"/>
</dbReference>
<dbReference type="AlphaFoldDB" id="A0A178Z8Z8"/>
<dbReference type="PANTHER" id="PTHR47660:SF3">
    <property type="entry name" value="FINGER DOMAIN PROTEIN, PUTATIVE (AFU_ORTHOLOGUE AFUA_4G03310)-RELATED"/>
    <property type="match status" value="1"/>
</dbReference>
<dbReference type="GO" id="GO:0000981">
    <property type="term" value="F:DNA-binding transcription factor activity, RNA polymerase II-specific"/>
    <property type="evidence" value="ECO:0007669"/>
    <property type="project" value="InterPro"/>
</dbReference>
<dbReference type="PANTHER" id="PTHR47660">
    <property type="entry name" value="TRANSCRIPTION FACTOR WITH C2H2 AND ZN(2)-CYS(6) DNA BINDING DOMAIN (EUROFUNG)-RELATED-RELATED"/>
    <property type="match status" value="1"/>
</dbReference>
<evidence type="ECO:0000256" key="4">
    <source>
        <dbReference type="ARBA" id="ARBA00023125"/>
    </source>
</evidence>
<dbReference type="RefSeq" id="XP_018689636.1">
    <property type="nucleotide sequence ID" value="XM_018840955.1"/>
</dbReference>
<reference evidence="8 9" key="1">
    <citation type="submission" date="2016-04" db="EMBL/GenBank/DDBJ databases">
        <title>Draft genome of Fonsecaea erecta CBS 125763.</title>
        <authorList>
            <person name="Weiss V.A."/>
            <person name="Vicente V.A."/>
            <person name="Raittz R.T."/>
            <person name="Moreno L.F."/>
            <person name="De Souza E.M."/>
            <person name="Pedrosa F.O."/>
            <person name="Steffens M.B."/>
            <person name="Faoro H."/>
            <person name="Tadra-Sfeir M.Z."/>
            <person name="Najafzadeh M.J."/>
            <person name="Felipe M.S."/>
            <person name="Teixeira M."/>
            <person name="Sun J."/>
            <person name="Xi L."/>
            <person name="Gomes R."/>
            <person name="De Azevedo C.M."/>
            <person name="Salgado C.G."/>
            <person name="Da Silva M.B."/>
            <person name="Nascimento M.F."/>
            <person name="Queiroz-Telles F."/>
            <person name="Attili D.S."/>
            <person name="Gorbushina A."/>
        </authorList>
    </citation>
    <scope>NUCLEOTIDE SEQUENCE [LARGE SCALE GENOMIC DNA]</scope>
    <source>
        <strain evidence="8 9">CBS 125763</strain>
    </source>
</reference>
<dbReference type="InterPro" id="IPR036864">
    <property type="entry name" value="Zn2-C6_fun-type_DNA-bd_sf"/>
</dbReference>
<evidence type="ECO:0000256" key="5">
    <source>
        <dbReference type="ARBA" id="ARBA00023163"/>
    </source>
</evidence>
<dbReference type="PROSITE" id="PS50048">
    <property type="entry name" value="ZN2_CY6_FUNGAL_2"/>
    <property type="match status" value="1"/>
</dbReference>
<dbReference type="Gene3D" id="4.10.240.10">
    <property type="entry name" value="Zn(2)-C6 fungal-type DNA-binding domain"/>
    <property type="match status" value="1"/>
</dbReference>
<keyword evidence="6" id="KW-0539">Nucleus</keyword>
<dbReference type="Pfam" id="PF00172">
    <property type="entry name" value="Zn_clus"/>
    <property type="match status" value="1"/>
</dbReference>
<keyword evidence="1" id="KW-0479">Metal-binding</keyword>
<dbReference type="GO" id="GO:0008270">
    <property type="term" value="F:zinc ion binding"/>
    <property type="evidence" value="ECO:0007669"/>
    <property type="project" value="InterPro"/>
</dbReference>
<protein>
    <recommendedName>
        <fullName evidence="7">Zn(2)-C6 fungal-type domain-containing protein</fullName>
    </recommendedName>
</protein>
<comment type="caution">
    <text evidence="8">The sequence shown here is derived from an EMBL/GenBank/DDBJ whole genome shotgun (WGS) entry which is preliminary data.</text>
</comment>
<proteinExistence type="predicted"/>
<gene>
    <name evidence="8" type="ORF">AYL99_09448</name>
</gene>
<evidence type="ECO:0000256" key="6">
    <source>
        <dbReference type="ARBA" id="ARBA00023242"/>
    </source>
</evidence>
<dbReference type="InterPro" id="IPR001138">
    <property type="entry name" value="Zn2Cys6_DnaBD"/>
</dbReference>
<evidence type="ECO:0000313" key="9">
    <source>
        <dbReference type="Proteomes" id="UP000078343"/>
    </source>
</evidence>
<evidence type="ECO:0000259" key="7">
    <source>
        <dbReference type="PROSITE" id="PS50048"/>
    </source>
</evidence>
<dbReference type="Proteomes" id="UP000078343">
    <property type="component" value="Unassembled WGS sequence"/>
</dbReference>
<dbReference type="GeneID" id="30013616"/>
<keyword evidence="9" id="KW-1185">Reference proteome</keyword>
<evidence type="ECO:0000256" key="2">
    <source>
        <dbReference type="ARBA" id="ARBA00022833"/>
    </source>
</evidence>
<dbReference type="CDD" id="cd00067">
    <property type="entry name" value="GAL4"/>
    <property type="match status" value="1"/>
</dbReference>
<name>A0A178Z8Z8_9EURO</name>
<dbReference type="SMART" id="SM00066">
    <property type="entry name" value="GAL4"/>
    <property type="match status" value="1"/>
</dbReference>